<dbReference type="Gene3D" id="3.40.190.290">
    <property type="match status" value="1"/>
</dbReference>
<dbReference type="InterPro" id="IPR036390">
    <property type="entry name" value="WH_DNA-bd_sf"/>
</dbReference>
<dbReference type="PANTHER" id="PTHR30537">
    <property type="entry name" value="HTH-TYPE TRANSCRIPTIONAL REGULATOR"/>
    <property type="match status" value="1"/>
</dbReference>
<accession>A0A7W6D3J9</accession>
<dbReference type="Pfam" id="PF03466">
    <property type="entry name" value="LysR_substrate"/>
    <property type="match status" value="1"/>
</dbReference>
<dbReference type="PROSITE" id="PS50931">
    <property type="entry name" value="HTH_LYSR"/>
    <property type="match status" value="1"/>
</dbReference>
<comment type="similarity">
    <text evidence="1">Belongs to the LysR transcriptional regulatory family.</text>
</comment>
<keyword evidence="7" id="KW-1185">Reference proteome</keyword>
<comment type="caution">
    <text evidence="6">The sequence shown here is derived from an EMBL/GenBank/DDBJ whole genome shotgun (WGS) entry which is preliminary data.</text>
</comment>
<dbReference type="RefSeq" id="WP_183798868.1">
    <property type="nucleotide sequence ID" value="NZ_JACIEE010000001.1"/>
</dbReference>
<proteinExistence type="inferred from homology"/>
<dbReference type="GO" id="GO:0003700">
    <property type="term" value="F:DNA-binding transcription factor activity"/>
    <property type="evidence" value="ECO:0007669"/>
    <property type="project" value="InterPro"/>
</dbReference>
<dbReference type="SUPFAM" id="SSF53850">
    <property type="entry name" value="Periplasmic binding protein-like II"/>
    <property type="match status" value="1"/>
</dbReference>
<dbReference type="AlphaFoldDB" id="A0A7W6D3J9"/>
<dbReference type="EMBL" id="JACIEE010000001">
    <property type="protein sequence ID" value="MBB3975442.1"/>
    <property type="molecule type" value="Genomic_DNA"/>
</dbReference>
<sequence length="298" mass="32408">MDRWQAMRVFVKVAETGGFAAAARQLHMSPPAVTRTISALENTLGVRLLTRTTRAVKTTEAGGRYLEDCRRILAEIADAEASAAGLHANPSGVLSVTGPALFGQMHILPILLEYLDQYPAVTVHSVFVDRIVNIIDEGMDVAVRIGNLPASGLSAVKVGSIRRVVCGSPSYFERYGVPKVPSDLAGHRIIAPTGAWVSLDWQFGQGNRTSVTVHPRLLCNTNDAAIAAAERGWGLTRILSYQIGPALQEGRLQAVLSEYEEREIPIHVVHVEGRRASAKVRAFVDLAVDRLRANRLFN</sequence>
<feature type="domain" description="HTH lysR-type" evidence="5">
    <location>
        <begin position="1"/>
        <end position="59"/>
    </location>
</feature>
<dbReference type="FunFam" id="1.10.10.10:FF:000001">
    <property type="entry name" value="LysR family transcriptional regulator"/>
    <property type="match status" value="1"/>
</dbReference>
<dbReference type="InterPro" id="IPR005119">
    <property type="entry name" value="LysR_subst-bd"/>
</dbReference>
<dbReference type="Proteomes" id="UP000574761">
    <property type="component" value="Unassembled WGS sequence"/>
</dbReference>
<dbReference type="GO" id="GO:0006351">
    <property type="term" value="P:DNA-templated transcription"/>
    <property type="evidence" value="ECO:0007669"/>
    <property type="project" value="TreeGrafter"/>
</dbReference>
<evidence type="ECO:0000313" key="6">
    <source>
        <dbReference type="EMBL" id="MBB3975442.1"/>
    </source>
</evidence>
<dbReference type="InterPro" id="IPR036388">
    <property type="entry name" value="WH-like_DNA-bd_sf"/>
</dbReference>
<dbReference type="CDD" id="cd08471">
    <property type="entry name" value="PBP2_CrgA_like_2"/>
    <property type="match status" value="1"/>
</dbReference>
<evidence type="ECO:0000256" key="2">
    <source>
        <dbReference type="ARBA" id="ARBA00023015"/>
    </source>
</evidence>
<organism evidence="6 7">
    <name type="scientific">Mycoplana azooxidifex</name>
    <dbReference type="NCBI Taxonomy" id="1636188"/>
    <lineage>
        <taxon>Bacteria</taxon>
        <taxon>Pseudomonadati</taxon>
        <taxon>Pseudomonadota</taxon>
        <taxon>Alphaproteobacteria</taxon>
        <taxon>Hyphomicrobiales</taxon>
        <taxon>Rhizobiaceae</taxon>
        <taxon>Mycoplana</taxon>
    </lineage>
</organism>
<protein>
    <submittedName>
        <fullName evidence="6">DNA-binding transcriptional LysR family regulator</fullName>
    </submittedName>
</protein>
<dbReference type="InterPro" id="IPR058163">
    <property type="entry name" value="LysR-type_TF_proteobact-type"/>
</dbReference>
<dbReference type="PANTHER" id="PTHR30537:SF5">
    <property type="entry name" value="HTH-TYPE TRANSCRIPTIONAL ACTIVATOR TTDR-RELATED"/>
    <property type="match status" value="1"/>
</dbReference>
<evidence type="ECO:0000256" key="4">
    <source>
        <dbReference type="ARBA" id="ARBA00023163"/>
    </source>
</evidence>
<dbReference type="InterPro" id="IPR000847">
    <property type="entry name" value="LysR_HTH_N"/>
</dbReference>
<evidence type="ECO:0000256" key="1">
    <source>
        <dbReference type="ARBA" id="ARBA00009437"/>
    </source>
</evidence>
<evidence type="ECO:0000256" key="3">
    <source>
        <dbReference type="ARBA" id="ARBA00023125"/>
    </source>
</evidence>
<dbReference type="PRINTS" id="PR00039">
    <property type="entry name" value="HTHLYSR"/>
</dbReference>
<name>A0A7W6D3J9_9HYPH</name>
<dbReference type="Pfam" id="PF00126">
    <property type="entry name" value="HTH_1"/>
    <property type="match status" value="1"/>
</dbReference>
<reference evidence="6 7" key="1">
    <citation type="submission" date="2020-08" db="EMBL/GenBank/DDBJ databases">
        <title>Genomic Encyclopedia of Type Strains, Phase IV (KMG-IV): sequencing the most valuable type-strain genomes for metagenomic binning, comparative biology and taxonomic classification.</title>
        <authorList>
            <person name="Goeker M."/>
        </authorList>
    </citation>
    <scope>NUCLEOTIDE SEQUENCE [LARGE SCALE GENOMIC DNA]</scope>
    <source>
        <strain evidence="6 7">DSM 100211</strain>
    </source>
</reference>
<dbReference type="GO" id="GO:0043565">
    <property type="term" value="F:sequence-specific DNA binding"/>
    <property type="evidence" value="ECO:0007669"/>
    <property type="project" value="TreeGrafter"/>
</dbReference>
<evidence type="ECO:0000313" key="7">
    <source>
        <dbReference type="Proteomes" id="UP000574761"/>
    </source>
</evidence>
<dbReference type="SUPFAM" id="SSF46785">
    <property type="entry name" value="Winged helix' DNA-binding domain"/>
    <property type="match status" value="1"/>
</dbReference>
<keyword evidence="3 6" id="KW-0238">DNA-binding</keyword>
<gene>
    <name evidence="6" type="ORF">GGQ64_000618</name>
</gene>
<evidence type="ECO:0000259" key="5">
    <source>
        <dbReference type="PROSITE" id="PS50931"/>
    </source>
</evidence>
<keyword evidence="2" id="KW-0805">Transcription regulation</keyword>
<dbReference type="Gene3D" id="1.10.10.10">
    <property type="entry name" value="Winged helix-like DNA-binding domain superfamily/Winged helix DNA-binding domain"/>
    <property type="match status" value="1"/>
</dbReference>
<keyword evidence="4" id="KW-0804">Transcription</keyword>